<dbReference type="STRING" id="87626.PTD2_10173"/>
<organism evidence="3 4">
    <name type="scientific">Pseudoalteromonas tunicata D2</name>
    <dbReference type="NCBI Taxonomy" id="87626"/>
    <lineage>
        <taxon>Bacteria</taxon>
        <taxon>Pseudomonadati</taxon>
        <taxon>Pseudomonadota</taxon>
        <taxon>Gammaproteobacteria</taxon>
        <taxon>Alteromonadales</taxon>
        <taxon>Pseudoalteromonadaceae</taxon>
        <taxon>Pseudoalteromonas</taxon>
    </lineage>
</organism>
<protein>
    <submittedName>
        <fullName evidence="3">Secretion protein HlyD</fullName>
    </submittedName>
</protein>
<dbReference type="Proteomes" id="UP000006201">
    <property type="component" value="Unassembled WGS sequence"/>
</dbReference>
<feature type="signal peptide" evidence="1">
    <location>
        <begin position="1"/>
        <end position="21"/>
    </location>
</feature>
<dbReference type="eggNOG" id="COG0845">
    <property type="taxonomic scope" value="Bacteria"/>
</dbReference>
<dbReference type="Gene3D" id="2.40.420.20">
    <property type="match status" value="1"/>
</dbReference>
<reference evidence="3 4" key="1">
    <citation type="submission" date="2006-02" db="EMBL/GenBank/DDBJ databases">
        <authorList>
            <person name="Moran M.A."/>
            <person name="Kjelleberg S."/>
            <person name="Egan S."/>
            <person name="Saunders N."/>
            <person name="Thomas T."/>
            <person name="Ferriera S."/>
            <person name="Johnson J."/>
            <person name="Kravitz S."/>
            <person name="Halpern A."/>
            <person name="Remington K."/>
            <person name="Beeson K."/>
            <person name="Tran B."/>
            <person name="Rogers Y.-H."/>
            <person name="Friedman R."/>
            <person name="Venter J.C."/>
        </authorList>
    </citation>
    <scope>NUCLEOTIDE SEQUENCE [LARGE SCALE GENOMIC DNA]</scope>
    <source>
        <strain evidence="3 4">D2</strain>
    </source>
</reference>
<proteinExistence type="predicted"/>
<keyword evidence="1" id="KW-0732">Signal</keyword>
<dbReference type="EMBL" id="AAOH01000008">
    <property type="protein sequence ID" value="EAR26939.1"/>
    <property type="molecule type" value="Genomic_DNA"/>
</dbReference>
<sequence>MRSLILLCPLLLAGCSSESTIENPLNYQVKTMDFETLVPAKGYLAAATATAVNSPVGSRGPQTLAWLAPEYSVVKKGDVIVRFEGERLERERQDLNNQLAITNEDILGKKTDLTAEKAVLGYDLSSVAQEKEFSQNYNIDDERIRSKLDIIDSAQNTEFLIAKEQFLGWKNERFSNSSAGEMALLNMQEQQQQQKIGLVTNNLSQLEVTAPHDGLLTYQADWRGEKPKAGQTLWPGEKIAELPDTSVMELKLFVSEREAIDLAVGQTVTFKLNANAEQQFSGVISDVAPFPQSIKRGDPQKFYQLKASVAHNDAAFLPGLKLTASIAVHNSQPLLAIPIQAVFKEQNADFVYVYQQGKYQKTPVVLGKRSISHVEVISGLTEQNIVSLVDQAGV</sequence>
<keyword evidence="4" id="KW-1185">Reference proteome</keyword>
<dbReference type="GO" id="GO:1990281">
    <property type="term" value="C:efflux pump complex"/>
    <property type="evidence" value="ECO:0007669"/>
    <property type="project" value="TreeGrafter"/>
</dbReference>
<evidence type="ECO:0000256" key="1">
    <source>
        <dbReference type="SAM" id="SignalP"/>
    </source>
</evidence>
<dbReference type="PROSITE" id="PS51257">
    <property type="entry name" value="PROKAR_LIPOPROTEIN"/>
    <property type="match status" value="1"/>
</dbReference>
<dbReference type="OrthoDB" id="8738918at2"/>
<accession>A4CEC7</accession>
<feature type="domain" description="CzcB-like C-terminal circularly permuted SH3-like" evidence="2">
    <location>
        <begin position="335"/>
        <end position="383"/>
    </location>
</feature>
<evidence type="ECO:0000313" key="4">
    <source>
        <dbReference type="Proteomes" id="UP000006201"/>
    </source>
</evidence>
<dbReference type="InterPro" id="IPR058649">
    <property type="entry name" value="CzcB_C"/>
</dbReference>
<comment type="caution">
    <text evidence="3">The sequence shown here is derived from an EMBL/GenBank/DDBJ whole genome shotgun (WGS) entry which is preliminary data.</text>
</comment>
<dbReference type="AlphaFoldDB" id="A4CEC7"/>
<name>A4CEC7_9GAMM</name>
<dbReference type="PANTHER" id="PTHR30469">
    <property type="entry name" value="MULTIDRUG RESISTANCE PROTEIN MDTA"/>
    <property type="match status" value="1"/>
</dbReference>
<dbReference type="RefSeq" id="WP_009839182.1">
    <property type="nucleotide sequence ID" value="NZ_AAOH01000008.1"/>
</dbReference>
<dbReference type="PANTHER" id="PTHR30469:SF33">
    <property type="entry name" value="SLR1207 PROTEIN"/>
    <property type="match status" value="1"/>
</dbReference>
<dbReference type="Pfam" id="PF25975">
    <property type="entry name" value="CzcB_C"/>
    <property type="match status" value="1"/>
</dbReference>
<evidence type="ECO:0000313" key="3">
    <source>
        <dbReference type="EMBL" id="EAR26939.1"/>
    </source>
</evidence>
<gene>
    <name evidence="3" type="ORF">PTD2_10173</name>
</gene>
<dbReference type="HOGENOM" id="CLU_018816_14_2_6"/>
<dbReference type="GO" id="GO:0015562">
    <property type="term" value="F:efflux transmembrane transporter activity"/>
    <property type="evidence" value="ECO:0007669"/>
    <property type="project" value="TreeGrafter"/>
</dbReference>
<feature type="chain" id="PRO_5002667427" evidence="1">
    <location>
        <begin position="22"/>
        <end position="394"/>
    </location>
</feature>
<evidence type="ECO:0000259" key="2">
    <source>
        <dbReference type="Pfam" id="PF25975"/>
    </source>
</evidence>
<dbReference type="Gene3D" id="2.40.30.170">
    <property type="match status" value="1"/>
</dbReference>